<keyword evidence="9" id="KW-0418">Kinase</keyword>
<reference evidence="20 21" key="1">
    <citation type="journal article" date="2023" name="Commun. Biol.">
        <title>Reorganization of the ancestral sex-determining regions during the evolution of trioecy in Pleodorina starrii.</title>
        <authorList>
            <person name="Takahashi K."/>
            <person name="Suzuki S."/>
            <person name="Kawai-Toyooka H."/>
            <person name="Yamamoto K."/>
            <person name="Hamaji T."/>
            <person name="Ootsuki R."/>
            <person name="Yamaguchi H."/>
            <person name="Kawachi M."/>
            <person name="Higashiyama T."/>
            <person name="Nozaki H."/>
        </authorList>
    </citation>
    <scope>NUCLEOTIDE SEQUENCE [LARGE SCALE GENOMIC DNA]</scope>
    <source>
        <strain evidence="20 21">NIES-4479</strain>
    </source>
</reference>
<comment type="caution">
    <text evidence="20">The sequence shown here is derived from an EMBL/GenBank/DDBJ whole genome shotgun (WGS) entry which is preliminary data.</text>
</comment>
<keyword evidence="5" id="KW-0808">Transferase</keyword>
<dbReference type="OrthoDB" id="544200at2759"/>
<dbReference type="EMBL" id="BRXU01000007">
    <property type="protein sequence ID" value="GLC52920.1"/>
    <property type="molecule type" value="Genomic_DNA"/>
</dbReference>
<keyword evidence="4" id="KW-0934">Plastid</keyword>
<comment type="similarity">
    <text evidence="2">Belongs to the polyprenol kinase family.</text>
</comment>
<organism evidence="20 21">
    <name type="scientific">Pleodorina starrii</name>
    <dbReference type="NCBI Taxonomy" id="330485"/>
    <lineage>
        <taxon>Eukaryota</taxon>
        <taxon>Viridiplantae</taxon>
        <taxon>Chlorophyta</taxon>
        <taxon>core chlorophytes</taxon>
        <taxon>Chlorophyceae</taxon>
        <taxon>CS clade</taxon>
        <taxon>Chlamydomonadales</taxon>
        <taxon>Volvocaceae</taxon>
        <taxon>Pleodorina</taxon>
    </lineage>
</organism>
<evidence type="ECO:0000256" key="13">
    <source>
        <dbReference type="ARBA" id="ARBA00023136"/>
    </source>
</evidence>
<keyword evidence="13" id="KW-0472">Membrane</keyword>
<dbReference type="InterPro" id="IPR002893">
    <property type="entry name" value="Znf_MYND"/>
</dbReference>
<dbReference type="SUPFAM" id="SSF144232">
    <property type="entry name" value="HIT/MYND zinc finger-like"/>
    <property type="match status" value="1"/>
</dbReference>
<dbReference type="GO" id="GO:0009507">
    <property type="term" value="C:chloroplast"/>
    <property type="evidence" value="ECO:0007669"/>
    <property type="project" value="UniProtKB-SubCell"/>
</dbReference>
<comment type="subcellular location">
    <subcellularLocation>
        <location evidence="1">Plastid</location>
        <location evidence="1">Chloroplast membrane</location>
        <topology evidence="1">Multi-pass membrane protein</topology>
    </subcellularLocation>
</comment>
<dbReference type="Proteomes" id="UP001165080">
    <property type="component" value="Unassembled WGS sequence"/>
</dbReference>
<dbReference type="GO" id="GO:0008270">
    <property type="term" value="F:zinc ion binding"/>
    <property type="evidence" value="ECO:0007669"/>
    <property type="project" value="UniProtKB-KW"/>
</dbReference>
<keyword evidence="3" id="KW-0150">Chloroplast</keyword>
<keyword evidence="11" id="KW-0809">Transit peptide</keyword>
<evidence type="ECO:0000256" key="15">
    <source>
        <dbReference type="ARBA" id="ARBA00039024"/>
    </source>
</evidence>
<evidence type="ECO:0000256" key="8">
    <source>
        <dbReference type="ARBA" id="ARBA00022771"/>
    </source>
</evidence>
<evidence type="ECO:0000256" key="5">
    <source>
        <dbReference type="ARBA" id="ARBA00022679"/>
    </source>
</evidence>
<evidence type="ECO:0000256" key="11">
    <source>
        <dbReference type="ARBA" id="ARBA00022946"/>
    </source>
</evidence>
<feature type="domain" description="MYND-type" evidence="19">
    <location>
        <begin position="1059"/>
        <end position="1104"/>
    </location>
</feature>
<evidence type="ECO:0000256" key="4">
    <source>
        <dbReference type="ARBA" id="ARBA00022640"/>
    </source>
</evidence>
<evidence type="ECO:0000256" key="18">
    <source>
        <dbReference type="SAM" id="MobiDB-lite"/>
    </source>
</evidence>
<evidence type="ECO:0000313" key="20">
    <source>
        <dbReference type="EMBL" id="GLC52920.1"/>
    </source>
</evidence>
<evidence type="ECO:0000313" key="21">
    <source>
        <dbReference type="Proteomes" id="UP001165080"/>
    </source>
</evidence>
<evidence type="ECO:0000256" key="7">
    <source>
        <dbReference type="ARBA" id="ARBA00022723"/>
    </source>
</evidence>
<evidence type="ECO:0000256" key="6">
    <source>
        <dbReference type="ARBA" id="ARBA00022692"/>
    </source>
</evidence>
<dbReference type="GO" id="GO:0010276">
    <property type="term" value="F:phytol kinase activity"/>
    <property type="evidence" value="ECO:0007669"/>
    <property type="project" value="UniProtKB-EC"/>
</dbReference>
<keyword evidence="10" id="KW-0862">Zinc</keyword>
<dbReference type="Pfam" id="PF01753">
    <property type="entry name" value="zf-MYND"/>
    <property type="match status" value="1"/>
</dbReference>
<dbReference type="EC" id="2.7.1.182" evidence="15"/>
<dbReference type="GO" id="GO:0016020">
    <property type="term" value="C:membrane"/>
    <property type="evidence" value="ECO:0007669"/>
    <property type="project" value="UniProtKB-SubCell"/>
</dbReference>
<evidence type="ECO:0000256" key="1">
    <source>
        <dbReference type="ARBA" id="ARBA00004508"/>
    </source>
</evidence>
<keyword evidence="21" id="KW-1185">Reference proteome</keyword>
<evidence type="ECO:0000256" key="9">
    <source>
        <dbReference type="ARBA" id="ARBA00022777"/>
    </source>
</evidence>
<evidence type="ECO:0000256" key="14">
    <source>
        <dbReference type="ARBA" id="ARBA00024015"/>
    </source>
</evidence>
<evidence type="ECO:0000256" key="3">
    <source>
        <dbReference type="ARBA" id="ARBA00022528"/>
    </source>
</evidence>
<evidence type="ECO:0000256" key="2">
    <source>
        <dbReference type="ARBA" id="ARBA00010794"/>
    </source>
</evidence>
<comment type="catalytic activity">
    <reaction evidence="16">
        <text>phytol + CTP = phytyl phosphate + CDP + H(+)</text>
        <dbReference type="Rhea" id="RHEA:38055"/>
        <dbReference type="ChEBI" id="CHEBI:15378"/>
        <dbReference type="ChEBI" id="CHEBI:17327"/>
        <dbReference type="ChEBI" id="CHEBI:37563"/>
        <dbReference type="ChEBI" id="CHEBI:58069"/>
        <dbReference type="ChEBI" id="CHEBI:75483"/>
        <dbReference type="EC" id="2.7.1.182"/>
    </reaction>
</comment>
<dbReference type="PANTHER" id="PTHR32523">
    <property type="entry name" value="PHYTOL KINASE 1, CHLOROPLASTIC"/>
    <property type="match status" value="1"/>
</dbReference>
<dbReference type="InterPro" id="IPR039606">
    <property type="entry name" value="Phytol/farnesol_kinase"/>
</dbReference>
<keyword evidence="8 17" id="KW-0863">Zinc-finger</keyword>
<feature type="compositionally biased region" description="Gly residues" evidence="18">
    <location>
        <begin position="945"/>
        <end position="957"/>
    </location>
</feature>
<dbReference type="Gene3D" id="6.10.140.2220">
    <property type="match status" value="1"/>
</dbReference>
<evidence type="ECO:0000259" key="19">
    <source>
        <dbReference type="PROSITE" id="PS50865"/>
    </source>
</evidence>
<gene>
    <name evidence="20" type="primary">PLEST002459</name>
    <name evidence="20" type="ORF">PLESTB_000688200</name>
</gene>
<sequence length="1118" mass="116444">MDQSSNLRHLFSTGPGPDDILKRLQAGLEDVLGDSAVLRSLESLTKQAVSTEGQLSDADWFLLTRDLKEVTDCLLTNTLRIFGALQHSHTFCTTLARLISVAIRLSSVALEDPGAPRRKFVDMALLSLRNLLSTVSSASPRQASPKNIIDHACANAAAGALVKVVIGLLRAQLLQCASKRLSEAVQHMRRALGPAATAAAASTGPAPLPPDQPPPNSASSVAVIRYAALLIETMCQLILLVPALGHDISTWRQFLHCLATGLRDSAFLEHASQALVTSAMLMKVPSVEAAAGHRKADIGNEVTFTLGRVGTMFSNLRLQHDAGDGAPFAAPLREVLAGPCLQNLVLSCGLVSLNFIDHCGTYGLEPCLQQNLPVAVLAPESWGVDGGQVQCAVRLPVATCSALRDLLPALELYDQPGSPLRRWYTGVGIALRVASVALASAAAWVRIEEEARAGAAAASSSSASSSAAAVAAVTAGAAAAVVPAQPRVQGLEPQIVDIPPWRRPQVYALLPKYSVVDISVRALRTASRIQNSPAAAAAAAADPAVRWDRWRMALATVEYALRWRGNADFDGLADLLVMAAPPRLENRGSPLPHTATPEVAAALDAGLLPCLERLLRRAASEPHGKEDKLAAEFLRVDENFLFGHLLLYGDRRQSAAAFATLRKVRRRHFVVGTSQHAAAAAAVGPKPPRLRDALVKTVVSAMSEGRAWLFDVVAKGGVICDASDIAVAAAGGAAAAGVNAAADGAATADAGGAATAEPQRRLGWLLTRFLHDWLGVLTKHMAAPYAHNAPQNDAATYAYRLQLQAFIWPCVSCVQLLAYSLRDGGMGSAVGGAVARQLPVDSWQRRVLADADVVELLGAALRLSEDEKWRQLLVGAQGGDADTSLCLADAMCRVAVAFPGEVREAAVAGAFTVEVVKRMRGATAGGGGGDRRSGGNIRSRRGAAAAGGGGGGAGGSADGAPAEDDVARVSYWPPRLVRSLAARVRAEHLECFAAPVAVALEALAAQLEVWIEGGAEDVAAGPLGAVMPLPEDPVVAAAAAALLAAPDEPAFSPLRTCANPSCVNLEGDSEAELGLAACGGCGAVGYCCRECQVAHWRAGHKAECKGMRVGAAAQSGSQ</sequence>
<dbReference type="PROSITE" id="PS50865">
    <property type="entry name" value="ZF_MYND_2"/>
    <property type="match status" value="1"/>
</dbReference>
<evidence type="ECO:0000256" key="17">
    <source>
        <dbReference type="PROSITE-ProRule" id="PRU00134"/>
    </source>
</evidence>
<keyword evidence="7" id="KW-0479">Metal-binding</keyword>
<evidence type="ECO:0000256" key="16">
    <source>
        <dbReference type="ARBA" id="ARBA00048889"/>
    </source>
</evidence>
<feature type="region of interest" description="Disordered" evidence="18">
    <location>
        <begin position="922"/>
        <end position="961"/>
    </location>
</feature>
<comment type="pathway">
    <text evidence="14">Cofactor biosynthesis; tocopherol biosynthesis.</text>
</comment>
<proteinExistence type="inferred from homology"/>
<keyword evidence="6" id="KW-0812">Transmembrane</keyword>
<accession>A0A9W6F222</accession>
<dbReference type="AlphaFoldDB" id="A0A9W6F222"/>
<evidence type="ECO:0000256" key="12">
    <source>
        <dbReference type="ARBA" id="ARBA00022989"/>
    </source>
</evidence>
<dbReference type="PANTHER" id="PTHR32523:SF8">
    <property type="entry name" value="DOLICHOL KINASE"/>
    <property type="match status" value="1"/>
</dbReference>
<name>A0A9W6F222_9CHLO</name>
<keyword evidence="12" id="KW-1133">Transmembrane helix</keyword>
<evidence type="ECO:0000256" key="10">
    <source>
        <dbReference type="ARBA" id="ARBA00022833"/>
    </source>
</evidence>
<protein>
    <recommendedName>
        <fullName evidence="15">phytol kinase</fullName>
        <ecNumber evidence="15">2.7.1.182</ecNumber>
    </recommendedName>
</protein>